<dbReference type="Gene3D" id="1.20.1090.10">
    <property type="entry name" value="Dehydroquinate synthase-like - alpha domain"/>
    <property type="match status" value="1"/>
</dbReference>
<dbReference type="PROSITE" id="PS00060">
    <property type="entry name" value="ADH_IRON_2"/>
    <property type="match status" value="1"/>
</dbReference>
<dbReference type="GO" id="GO:1990362">
    <property type="term" value="F:butanol dehydrogenase (NAD+) activity"/>
    <property type="evidence" value="ECO:0007669"/>
    <property type="project" value="InterPro"/>
</dbReference>
<feature type="domain" description="Fe-containing alcohol dehydrogenase-like C-terminal" evidence="4">
    <location>
        <begin position="194"/>
        <end position="398"/>
    </location>
</feature>
<dbReference type="AlphaFoldDB" id="H7EMC7"/>
<dbReference type="InterPro" id="IPR018211">
    <property type="entry name" value="ADH_Fe_CS"/>
</dbReference>
<gene>
    <name evidence="5" type="ORF">TresaDRAFT_0349</name>
</gene>
<dbReference type="PATRIC" id="fig|907348.3.peg.2104"/>
<feature type="domain" description="Alcohol dehydrogenase iron-type/glycerol dehydrogenase GldA" evidence="3">
    <location>
        <begin position="9"/>
        <end position="179"/>
    </location>
</feature>
<dbReference type="Pfam" id="PF00465">
    <property type="entry name" value="Fe-ADH"/>
    <property type="match status" value="1"/>
</dbReference>
<evidence type="ECO:0000259" key="3">
    <source>
        <dbReference type="Pfam" id="PF00465"/>
    </source>
</evidence>
<dbReference type="STRING" id="907348.TresaDRAFT_0349"/>
<dbReference type="CDD" id="cd08187">
    <property type="entry name" value="BDH"/>
    <property type="match status" value="1"/>
</dbReference>
<evidence type="ECO:0000256" key="2">
    <source>
        <dbReference type="ARBA" id="ARBA00023002"/>
    </source>
</evidence>
<dbReference type="GO" id="GO:1990002">
    <property type="term" value="F:methylglyoxal reductase (NADPH) (acetol producing) activity"/>
    <property type="evidence" value="ECO:0007669"/>
    <property type="project" value="TreeGrafter"/>
</dbReference>
<name>H7EMC7_9SPIR</name>
<accession>H7EMC7</accession>
<comment type="similarity">
    <text evidence="1">Belongs to the iron-containing alcohol dehydrogenase family.</text>
</comment>
<dbReference type="InterPro" id="IPR056798">
    <property type="entry name" value="ADH_Fe_C"/>
</dbReference>
<dbReference type="InterPro" id="IPR044731">
    <property type="entry name" value="BDH-like"/>
</dbReference>
<dbReference type="Gene3D" id="3.40.50.1970">
    <property type="match status" value="1"/>
</dbReference>
<dbReference type="eggNOG" id="COG1979">
    <property type="taxonomic scope" value="Bacteria"/>
</dbReference>
<dbReference type="GO" id="GO:0008106">
    <property type="term" value="F:alcohol dehydrogenase (NADP+) activity"/>
    <property type="evidence" value="ECO:0007669"/>
    <property type="project" value="TreeGrafter"/>
</dbReference>
<dbReference type="OrthoDB" id="9801156at2"/>
<dbReference type="EMBL" id="AGRW01000051">
    <property type="protein sequence ID" value="EIC01212.1"/>
    <property type="molecule type" value="Genomic_DNA"/>
</dbReference>
<protein>
    <submittedName>
        <fullName evidence="5">Iron-containing alcohol dehydrogenase</fullName>
    </submittedName>
</protein>
<evidence type="ECO:0000313" key="6">
    <source>
        <dbReference type="Proteomes" id="UP000003571"/>
    </source>
</evidence>
<organism evidence="5 6">
    <name type="scientific">Treponema saccharophilum DSM 2985</name>
    <dbReference type="NCBI Taxonomy" id="907348"/>
    <lineage>
        <taxon>Bacteria</taxon>
        <taxon>Pseudomonadati</taxon>
        <taxon>Spirochaetota</taxon>
        <taxon>Spirochaetia</taxon>
        <taxon>Spirochaetales</taxon>
        <taxon>Treponemataceae</taxon>
        <taxon>Treponema</taxon>
    </lineage>
</organism>
<dbReference type="InterPro" id="IPR001670">
    <property type="entry name" value="ADH_Fe/GldA"/>
</dbReference>
<dbReference type="Pfam" id="PF25137">
    <property type="entry name" value="ADH_Fe_C"/>
    <property type="match status" value="1"/>
</dbReference>
<dbReference type="GO" id="GO:0005829">
    <property type="term" value="C:cytosol"/>
    <property type="evidence" value="ECO:0007669"/>
    <property type="project" value="TreeGrafter"/>
</dbReference>
<evidence type="ECO:0000256" key="1">
    <source>
        <dbReference type="ARBA" id="ARBA00007358"/>
    </source>
</evidence>
<dbReference type="PANTHER" id="PTHR43633">
    <property type="entry name" value="ALCOHOL DEHYDROGENASE YQHD"/>
    <property type="match status" value="1"/>
</dbReference>
<evidence type="ECO:0000259" key="4">
    <source>
        <dbReference type="Pfam" id="PF25137"/>
    </source>
</evidence>
<dbReference type="SUPFAM" id="SSF56796">
    <property type="entry name" value="Dehydroquinate synthase-like"/>
    <property type="match status" value="1"/>
</dbReference>
<comment type="caution">
    <text evidence="5">The sequence shown here is derived from an EMBL/GenBank/DDBJ whole genome shotgun (WGS) entry which is preliminary data.</text>
</comment>
<sequence length="398" mass="43085">MTDFIYSAPTKVVFGRGAEEHVGELARENGGTNVLVHFGGKSALASGLVGRICRSLENAGIKFETLGGVVPNPRLSKVEDGIAICREKEIDMVIAAGGGSVIDSAKAIAMGTRADRPVWDFYSGKAEPNRDCLPVGAVLTLAAAGSEMSSSSVITNEDGDIKRGCNNESYRPKFAVLNPELTMTLPSWQTFSGIADIIMHTMERFFTKSGDHSMLTDSIAFSLIRTVIASARILLKNPGDYDARAEIMWAGSLSHNDLTGMRSNGDWATHQLEHELSGMFDVTHGAGLTAIWPAWARYVFTSDISRFAELAGGVFGISGAGDRENAVSGIEAMESFFAEIGMPTRIRDLSRQEGVSLKWGDYVVAELARKASFDGKRTLGAVRKLERADMENIYRKAW</sequence>
<dbReference type="GO" id="GO:0046872">
    <property type="term" value="F:metal ion binding"/>
    <property type="evidence" value="ECO:0007669"/>
    <property type="project" value="InterPro"/>
</dbReference>
<dbReference type="FunFam" id="3.40.50.1970:FF:000003">
    <property type="entry name" value="Alcohol dehydrogenase, iron-containing"/>
    <property type="match status" value="1"/>
</dbReference>
<keyword evidence="2" id="KW-0560">Oxidoreductase</keyword>
<keyword evidence="6" id="KW-1185">Reference proteome</keyword>
<dbReference type="RefSeq" id="WP_002705433.1">
    <property type="nucleotide sequence ID" value="NZ_AGRW01000051.1"/>
</dbReference>
<proteinExistence type="inferred from homology"/>
<reference evidence="5 6" key="1">
    <citation type="submission" date="2011-09" db="EMBL/GenBank/DDBJ databases">
        <title>The draft genome of Treponema saccharophilum DSM 2985.</title>
        <authorList>
            <consortium name="US DOE Joint Genome Institute (JGI-PGF)"/>
            <person name="Lucas S."/>
            <person name="Copeland A."/>
            <person name="Lapidus A."/>
            <person name="Glavina del Rio T."/>
            <person name="Dalin E."/>
            <person name="Tice H."/>
            <person name="Bruce D."/>
            <person name="Goodwin L."/>
            <person name="Pitluck S."/>
            <person name="Peters L."/>
            <person name="Kyrpides N."/>
            <person name="Mavromatis K."/>
            <person name="Ivanova N."/>
            <person name="Markowitz V."/>
            <person name="Cheng J.-F."/>
            <person name="Hugenholtz P."/>
            <person name="Woyke T."/>
            <person name="Wu D."/>
            <person name="Gronow S."/>
            <person name="Wellnitz S."/>
            <person name="Brambilla E."/>
            <person name="Klenk H.-P."/>
            <person name="Eisen J.A."/>
        </authorList>
    </citation>
    <scope>NUCLEOTIDE SEQUENCE [LARGE SCALE GENOMIC DNA]</scope>
    <source>
        <strain evidence="5 6">DSM 2985</strain>
    </source>
</reference>
<evidence type="ECO:0000313" key="5">
    <source>
        <dbReference type="EMBL" id="EIC01212.1"/>
    </source>
</evidence>
<dbReference type="PANTHER" id="PTHR43633:SF1">
    <property type="entry name" value="ALCOHOL DEHYDROGENASE YQHD"/>
    <property type="match status" value="1"/>
</dbReference>
<dbReference type="Proteomes" id="UP000003571">
    <property type="component" value="Unassembled WGS sequence"/>
</dbReference>